<keyword evidence="1" id="KW-0418">Kinase</keyword>
<accession>A0AC61PIT2</accession>
<comment type="caution">
    <text evidence="1">The sequence shown here is derived from an EMBL/GenBank/DDBJ whole genome shotgun (WGS) entry which is preliminary data.</text>
</comment>
<reference evidence="1" key="1">
    <citation type="submission" date="2017-04" db="EMBL/GenBank/DDBJ databases">
        <authorList>
            <person name="Varghese N."/>
            <person name="Submissions S."/>
        </authorList>
    </citation>
    <scope>NUCLEOTIDE SEQUENCE</scope>
    <source>
        <strain evidence="1">WTE2008</strain>
    </source>
</reference>
<organism evidence="1 2">
    <name type="scientific">Aristaeella lactis</name>
    <dbReference type="NCBI Taxonomy" id="3046383"/>
    <lineage>
        <taxon>Bacteria</taxon>
        <taxon>Bacillati</taxon>
        <taxon>Bacillota</taxon>
        <taxon>Clostridia</taxon>
        <taxon>Eubacteriales</taxon>
        <taxon>Aristaeellaceae</taxon>
        <taxon>Aristaeella</taxon>
    </lineage>
</organism>
<proteinExistence type="predicted"/>
<evidence type="ECO:0000313" key="1">
    <source>
        <dbReference type="EMBL" id="SMC40945.1"/>
    </source>
</evidence>
<evidence type="ECO:0000313" key="2">
    <source>
        <dbReference type="Proteomes" id="UP000192328"/>
    </source>
</evidence>
<keyword evidence="2" id="KW-1185">Reference proteome</keyword>
<dbReference type="EMBL" id="FWXZ01000001">
    <property type="protein sequence ID" value="SMC40945.1"/>
    <property type="molecule type" value="Genomic_DNA"/>
</dbReference>
<gene>
    <name evidence="1" type="ORF">SAMN06297397_0719</name>
</gene>
<keyword evidence="1" id="KW-0808">Transferase</keyword>
<name>A0AC61PIT2_9FIRM</name>
<protein>
    <submittedName>
        <fullName evidence="1">4-diphosphocytidyl-2-C-methyl-D-erythritol kinase</fullName>
    </submittedName>
</protein>
<sequence length="288" mass="31088">MFLEAYAKINWSLDITGVREDGYHYMDMLMQPVSLADEITLEPASSLSISTGGWPPSRADESNLAYRAALALKNASGYPGGVSIHVQKRIPIGAGMGGGSADAAGVLYGLNRLWNTGLTNEELENLGLTLGADVPFCLRGGLTRTTGIGESLQSCDYQYNYWLIVIQPCPGLSTARVFSLWKQDSCGHPDTDKALHALETGSLDLLCSSIGNVLQPVSETLRPEIAKCCSDLKTEGAQTALMTGSGSAVFGVFRSARDARKAFEKLSSRYKTVFLCHTQHDSIRILEE</sequence>
<dbReference type="Proteomes" id="UP000192328">
    <property type="component" value="Unassembled WGS sequence"/>
</dbReference>